<proteinExistence type="predicted"/>
<evidence type="ECO:0000313" key="1">
    <source>
        <dbReference type="EMBL" id="MEJ8823242.1"/>
    </source>
</evidence>
<dbReference type="EMBL" id="JBBKZV010000007">
    <property type="protein sequence ID" value="MEJ8823242.1"/>
    <property type="molecule type" value="Genomic_DNA"/>
</dbReference>
<dbReference type="Gene3D" id="1.25.40.10">
    <property type="entry name" value="Tetratricopeptide repeat domain"/>
    <property type="match status" value="1"/>
</dbReference>
<evidence type="ECO:0000313" key="2">
    <source>
        <dbReference type="Proteomes" id="UP001363010"/>
    </source>
</evidence>
<accession>A0ABU8VZJ3</accession>
<dbReference type="InterPro" id="IPR011990">
    <property type="entry name" value="TPR-like_helical_dom_sf"/>
</dbReference>
<name>A0ABU8VZJ3_9BURK</name>
<organism evidence="1 2">
    <name type="scientific">Variovorax humicola</name>
    <dbReference type="NCBI Taxonomy" id="1769758"/>
    <lineage>
        <taxon>Bacteria</taxon>
        <taxon>Pseudomonadati</taxon>
        <taxon>Pseudomonadota</taxon>
        <taxon>Betaproteobacteria</taxon>
        <taxon>Burkholderiales</taxon>
        <taxon>Comamonadaceae</taxon>
        <taxon>Variovorax</taxon>
    </lineage>
</organism>
<dbReference type="InterPro" id="IPR046880">
    <property type="entry name" value="TPR-S"/>
</dbReference>
<keyword evidence="2" id="KW-1185">Reference proteome</keyword>
<dbReference type="RefSeq" id="WP_340364281.1">
    <property type="nucleotide sequence ID" value="NZ_JBBKZV010000007.1"/>
</dbReference>
<sequence>MFKPLCFMVMPYGRKATLAEPGKGPVEIDFNALWDKAYVPVIEALGYQPIRADQDTGALIITQMLERLYFADLVLADMTIANGNVYYEIGIRHAARRRGCVLLAADWSRQLFDLAQLRTVRYPLPEGAILDGTAVAIQAAIKDAIGSLEGGISPMHGAIPGYPTEVNESTAAGMKDQMAQLSEFQAEVRAVRAVPKAERMGRAQALVDAYSRGPMTGAVAIALMLMLRDCADKADDWNLVLKFIDGLNDELRSIAEVTEQRALALSYAGRHVDAIAALEALIATAGPTHERLGLLGGRYKRLFDAATTPGDKQKALARSIDNYERGMQLDLNEYYCSSNLPSLYRIRNRAGDEKLAQSVVQFVIAACERARRRGATDPWLRATLLVAAFDSGDADKAEALADEVESGDAAEWQLKSIIGSLTLSLSHVTDDAGRARLSAVIDRLRPA</sequence>
<reference evidence="1 2" key="1">
    <citation type="submission" date="2024-03" db="EMBL/GenBank/DDBJ databases">
        <title>Novel species of the genus Variovorax.</title>
        <authorList>
            <person name="Liu Q."/>
            <person name="Xin Y.-H."/>
        </authorList>
    </citation>
    <scope>NUCLEOTIDE SEQUENCE [LARGE SCALE GENOMIC DNA]</scope>
    <source>
        <strain evidence="1 2">KACC 18501</strain>
    </source>
</reference>
<dbReference type="Proteomes" id="UP001363010">
    <property type="component" value="Unassembled WGS sequence"/>
</dbReference>
<gene>
    <name evidence="1" type="ORF">WKW80_14545</name>
</gene>
<comment type="caution">
    <text evidence="1">The sequence shown here is derived from an EMBL/GenBank/DDBJ whole genome shotgun (WGS) entry which is preliminary data.</text>
</comment>
<protein>
    <submittedName>
        <fullName evidence="1">TRAFs-binding domain-containing protein</fullName>
    </submittedName>
</protein>
<dbReference type="Pfam" id="PF20308">
    <property type="entry name" value="TPR-S"/>
    <property type="match status" value="1"/>
</dbReference>